<dbReference type="RefSeq" id="XP_020055334.1">
    <property type="nucleotide sequence ID" value="XM_020202700.1"/>
</dbReference>
<dbReference type="InterPro" id="IPR018376">
    <property type="entry name" value="Enoyl-CoA_hyd/isom_CS"/>
</dbReference>
<dbReference type="GO" id="GO:0005739">
    <property type="term" value="C:mitochondrion"/>
    <property type="evidence" value="ECO:0007669"/>
    <property type="project" value="TreeGrafter"/>
</dbReference>
<reference evidence="4" key="1">
    <citation type="journal article" date="2017" name="Genome Biol.">
        <title>Comparative genomics reveals high biological diversity and specific adaptations in the industrially and medically important fungal genus Aspergillus.</title>
        <authorList>
            <person name="de Vries R.P."/>
            <person name="Riley R."/>
            <person name="Wiebenga A."/>
            <person name="Aguilar-Osorio G."/>
            <person name="Amillis S."/>
            <person name="Uchima C.A."/>
            <person name="Anderluh G."/>
            <person name="Asadollahi M."/>
            <person name="Askin M."/>
            <person name="Barry K."/>
            <person name="Battaglia E."/>
            <person name="Bayram O."/>
            <person name="Benocci T."/>
            <person name="Braus-Stromeyer S.A."/>
            <person name="Caldana C."/>
            <person name="Canovas D."/>
            <person name="Cerqueira G.C."/>
            <person name="Chen F."/>
            <person name="Chen W."/>
            <person name="Choi C."/>
            <person name="Clum A."/>
            <person name="Dos Santos R.A."/>
            <person name="Damasio A.R."/>
            <person name="Diallinas G."/>
            <person name="Emri T."/>
            <person name="Fekete E."/>
            <person name="Flipphi M."/>
            <person name="Freyberg S."/>
            <person name="Gallo A."/>
            <person name="Gournas C."/>
            <person name="Habgood R."/>
            <person name="Hainaut M."/>
            <person name="Harispe M.L."/>
            <person name="Henrissat B."/>
            <person name="Hilden K.S."/>
            <person name="Hope R."/>
            <person name="Hossain A."/>
            <person name="Karabika E."/>
            <person name="Karaffa L."/>
            <person name="Karanyi Z."/>
            <person name="Krasevec N."/>
            <person name="Kuo A."/>
            <person name="Kusch H."/>
            <person name="LaButti K."/>
            <person name="Lagendijk E.L."/>
            <person name="Lapidus A."/>
            <person name="Levasseur A."/>
            <person name="Lindquist E."/>
            <person name="Lipzen A."/>
            <person name="Logrieco A.F."/>
            <person name="MacCabe A."/>
            <person name="Maekelae M.R."/>
            <person name="Malavazi I."/>
            <person name="Melin P."/>
            <person name="Meyer V."/>
            <person name="Mielnichuk N."/>
            <person name="Miskei M."/>
            <person name="Molnar A.P."/>
            <person name="Mule G."/>
            <person name="Ngan C.Y."/>
            <person name="Orejas M."/>
            <person name="Orosz E."/>
            <person name="Ouedraogo J.P."/>
            <person name="Overkamp K.M."/>
            <person name="Park H.-S."/>
            <person name="Perrone G."/>
            <person name="Piumi F."/>
            <person name="Punt P.J."/>
            <person name="Ram A.F."/>
            <person name="Ramon A."/>
            <person name="Rauscher S."/>
            <person name="Record E."/>
            <person name="Riano-Pachon D.M."/>
            <person name="Robert V."/>
            <person name="Roehrig J."/>
            <person name="Ruller R."/>
            <person name="Salamov A."/>
            <person name="Salih N.S."/>
            <person name="Samson R.A."/>
            <person name="Sandor E."/>
            <person name="Sanguinetti M."/>
            <person name="Schuetze T."/>
            <person name="Sepcic K."/>
            <person name="Shelest E."/>
            <person name="Sherlock G."/>
            <person name="Sophianopoulou V."/>
            <person name="Squina F.M."/>
            <person name="Sun H."/>
            <person name="Susca A."/>
            <person name="Todd R.B."/>
            <person name="Tsang A."/>
            <person name="Unkles S.E."/>
            <person name="van de Wiele N."/>
            <person name="van Rossen-Uffink D."/>
            <person name="Oliveira J.V."/>
            <person name="Vesth T.C."/>
            <person name="Visser J."/>
            <person name="Yu J.-H."/>
            <person name="Zhou M."/>
            <person name="Andersen M.R."/>
            <person name="Archer D.B."/>
            <person name="Baker S.E."/>
            <person name="Benoit I."/>
            <person name="Brakhage A.A."/>
            <person name="Braus G.H."/>
            <person name="Fischer R."/>
            <person name="Frisvad J.C."/>
            <person name="Goldman G.H."/>
            <person name="Houbraken J."/>
            <person name="Oakley B."/>
            <person name="Pocsi I."/>
            <person name="Scazzocchio C."/>
            <person name="Seiboth B."/>
            <person name="vanKuyk P.A."/>
            <person name="Wortman J."/>
            <person name="Dyer P.S."/>
            <person name="Grigoriev I.V."/>
        </authorList>
    </citation>
    <scope>NUCLEOTIDE SEQUENCE [LARGE SCALE GENOMIC DNA]</scope>
    <source>
        <strain evidence="4">ATCC 16872 / CBS 172.66 / WB 5094</strain>
    </source>
</reference>
<dbReference type="GeneID" id="30976514"/>
<comment type="similarity">
    <text evidence="1 2">Belongs to the enoyl-CoA hydratase/isomerase family.</text>
</comment>
<sequence length="278" mass="30128">MDNAPKFNTPPPKTSIFLLSLPVSRVLLVTINREQQRNSVPVVGHSEGLQIWHWFDDEPSLRVGIVTGKGTIAFCAGADLVEQLDPPPQYNFASPVPEDGFMGLSLRRGKKPVIAAVNGVAFGGGFEACLNCDLIVSSPEAEYALPEVCIGAFAAGGGLAHIFRACGLQLGSELVLTGRRISAQEAKGLRFVNVISKSPETVVDEAIKLATRIVSVSPDSVVASRYGLNEALEVDTIERHTRRTTKQYGRALMRGKNYRIGLEAFANKKKPKWVDSKL</sequence>
<organism evidence="3 4">
    <name type="scientific">Aspergillus aculeatus (strain ATCC 16872 / CBS 172.66 / WB 5094)</name>
    <dbReference type="NCBI Taxonomy" id="690307"/>
    <lineage>
        <taxon>Eukaryota</taxon>
        <taxon>Fungi</taxon>
        <taxon>Dikarya</taxon>
        <taxon>Ascomycota</taxon>
        <taxon>Pezizomycotina</taxon>
        <taxon>Eurotiomycetes</taxon>
        <taxon>Eurotiomycetidae</taxon>
        <taxon>Eurotiales</taxon>
        <taxon>Aspergillaceae</taxon>
        <taxon>Aspergillus</taxon>
        <taxon>Aspergillus subgen. Circumdati</taxon>
    </lineage>
</organism>
<keyword evidence="4" id="KW-1185">Reference proteome</keyword>
<name>A0A1L9WS64_ASPA1</name>
<dbReference type="CDD" id="cd06558">
    <property type="entry name" value="crotonase-like"/>
    <property type="match status" value="1"/>
</dbReference>
<dbReference type="Gene3D" id="3.90.226.10">
    <property type="entry name" value="2-enoyl-CoA Hydratase, Chain A, domain 1"/>
    <property type="match status" value="1"/>
</dbReference>
<accession>A0A1L9WS64</accession>
<dbReference type="EMBL" id="KV878979">
    <property type="protein sequence ID" value="OJJ98994.1"/>
    <property type="molecule type" value="Genomic_DNA"/>
</dbReference>
<dbReference type="Proteomes" id="UP000184546">
    <property type="component" value="Unassembled WGS sequence"/>
</dbReference>
<dbReference type="GO" id="GO:0003824">
    <property type="term" value="F:catalytic activity"/>
    <property type="evidence" value="ECO:0007669"/>
    <property type="project" value="InterPro"/>
</dbReference>
<evidence type="ECO:0000256" key="1">
    <source>
        <dbReference type="ARBA" id="ARBA00005254"/>
    </source>
</evidence>
<protein>
    <recommendedName>
        <fullName evidence="5">Enoyl-CoA hydratase</fullName>
    </recommendedName>
</protein>
<dbReference type="InterPro" id="IPR001753">
    <property type="entry name" value="Enoyl-CoA_hydra/iso"/>
</dbReference>
<dbReference type="InterPro" id="IPR029045">
    <property type="entry name" value="ClpP/crotonase-like_dom_sf"/>
</dbReference>
<dbReference type="VEuPathDB" id="FungiDB:ASPACDRAFT_53141"/>
<evidence type="ECO:0008006" key="5">
    <source>
        <dbReference type="Google" id="ProtNLM"/>
    </source>
</evidence>
<dbReference type="PROSITE" id="PS00166">
    <property type="entry name" value="ENOYL_COA_HYDRATASE"/>
    <property type="match status" value="1"/>
</dbReference>
<gene>
    <name evidence="3" type="ORF">ASPACDRAFT_53141</name>
</gene>
<dbReference type="OrthoDB" id="2139957at2759"/>
<dbReference type="AlphaFoldDB" id="A0A1L9WS64"/>
<dbReference type="PANTHER" id="PTHR11941:SF68">
    <property type="entry name" value="CARNITINYL-COA DEHYDRATASE"/>
    <property type="match status" value="1"/>
</dbReference>
<evidence type="ECO:0000313" key="3">
    <source>
        <dbReference type="EMBL" id="OJJ98994.1"/>
    </source>
</evidence>
<dbReference type="SUPFAM" id="SSF52096">
    <property type="entry name" value="ClpP/crotonase"/>
    <property type="match status" value="1"/>
</dbReference>
<evidence type="ECO:0000313" key="4">
    <source>
        <dbReference type="Proteomes" id="UP000184546"/>
    </source>
</evidence>
<dbReference type="PANTHER" id="PTHR11941">
    <property type="entry name" value="ENOYL-COA HYDRATASE-RELATED"/>
    <property type="match status" value="1"/>
</dbReference>
<dbReference type="GO" id="GO:0006635">
    <property type="term" value="P:fatty acid beta-oxidation"/>
    <property type="evidence" value="ECO:0007669"/>
    <property type="project" value="TreeGrafter"/>
</dbReference>
<proteinExistence type="inferred from homology"/>
<dbReference type="STRING" id="690307.A0A1L9WS64"/>
<dbReference type="OMA" id="GFAGISQ"/>
<dbReference type="Pfam" id="PF00378">
    <property type="entry name" value="ECH_1"/>
    <property type="match status" value="1"/>
</dbReference>
<evidence type="ECO:0000256" key="2">
    <source>
        <dbReference type="RuleBase" id="RU003707"/>
    </source>
</evidence>